<feature type="transmembrane region" description="Helical" evidence="1">
    <location>
        <begin position="195"/>
        <end position="214"/>
    </location>
</feature>
<keyword evidence="1" id="KW-0472">Membrane</keyword>
<name>A0A7W9SEZ8_9FIRM</name>
<evidence type="ECO:0000313" key="2">
    <source>
        <dbReference type="EMBL" id="MBB6040275.1"/>
    </source>
</evidence>
<evidence type="ECO:0000256" key="1">
    <source>
        <dbReference type="SAM" id="Phobius"/>
    </source>
</evidence>
<gene>
    <name evidence="2" type="ORF">HNQ46_000236</name>
</gene>
<dbReference type="EMBL" id="JACHHH010000001">
    <property type="protein sequence ID" value="MBB6040275.1"/>
    <property type="molecule type" value="Genomic_DNA"/>
</dbReference>
<feature type="transmembrane region" description="Helical" evidence="1">
    <location>
        <begin position="288"/>
        <end position="307"/>
    </location>
</feature>
<dbReference type="AlphaFoldDB" id="A0A7W9SEZ8"/>
<keyword evidence="1" id="KW-1133">Transmembrane helix</keyword>
<evidence type="ECO:0000313" key="3">
    <source>
        <dbReference type="Proteomes" id="UP000522163"/>
    </source>
</evidence>
<comment type="caution">
    <text evidence="2">The sequence shown here is derived from an EMBL/GenBank/DDBJ whole genome shotgun (WGS) entry which is preliminary data.</text>
</comment>
<protein>
    <submittedName>
        <fullName evidence="2">Uncharacterized protein</fullName>
    </submittedName>
</protein>
<reference evidence="2 3" key="1">
    <citation type="submission" date="2020-08" db="EMBL/GenBank/DDBJ databases">
        <title>Genomic Encyclopedia of Type Strains, Phase IV (KMG-IV): sequencing the most valuable type-strain genomes for metagenomic binning, comparative biology and taxonomic classification.</title>
        <authorList>
            <person name="Goeker M."/>
        </authorList>
    </citation>
    <scope>NUCLEOTIDE SEQUENCE [LARGE SCALE GENOMIC DNA]</scope>
    <source>
        <strain evidence="2 3">DSM 17245</strain>
    </source>
</reference>
<keyword evidence="1" id="KW-0812">Transmembrane</keyword>
<sequence length="342" mass="37465">MKKMVLVKTLAEGLGFYYDKNGNAAVGEVGGYDMLITNADKGSLYYLNVSVTRGEKPTKADFEGIKEYNKYLKTIGVNKKNYRVVFTLGGAFTKDGTVKRFQEILPALARFLQDRGFQNCSEISGVTQGVSTYFAQGVKIITKSEYAEIERGIQEKQDKIALRGSSSILLGTVGALLGAVVAGAVVLCISQLGYVSWFGGVVMGGLVMGGYKVFAGRIQKIGIIISAIIMLAAMYLINRLDWALMIQRYFTPDMFGMEGTKLSLSFTFKNVVAIVETANLQADYFKNLGLQLFFTFICGLVTSIGVVQWDKNSFLAYPIGEEKQDVQDAGLPYTDSFGDSEE</sequence>
<dbReference type="Proteomes" id="UP000522163">
    <property type="component" value="Unassembled WGS sequence"/>
</dbReference>
<accession>A0A7W9SEZ8</accession>
<feature type="transmembrane region" description="Helical" evidence="1">
    <location>
        <begin position="168"/>
        <end position="189"/>
    </location>
</feature>
<dbReference type="RefSeq" id="WP_183681867.1">
    <property type="nucleotide sequence ID" value="NZ_JACHHH010000001.1"/>
</dbReference>
<proteinExistence type="predicted"/>
<organism evidence="2 3">
    <name type="scientific">Oribacterium sinus</name>
    <dbReference type="NCBI Taxonomy" id="237576"/>
    <lineage>
        <taxon>Bacteria</taxon>
        <taxon>Bacillati</taxon>
        <taxon>Bacillota</taxon>
        <taxon>Clostridia</taxon>
        <taxon>Lachnospirales</taxon>
        <taxon>Lachnospiraceae</taxon>
        <taxon>Oribacterium</taxon>
    </lineage>
</organism>
<feature type="transmembrane region" description="Helical" evidence="1">
    <location>
        <begin position="221"/>
        <end position="237"/>
    </location>
</feature>
<dbReference type="GeneID" id="85013806"/>